<dbReference type="Gene3D" id="3.40.720.10">
    <property type="entry name" value="Alkaline Phosphatase, subunit A"/>
    <property type="match status" value="1"/>
</dbReference>
<comment type="similarity">
    <text evidence="1">Belongs to the sulfatase family.</text>
</comment>
<dbReference type="PANTHER" id="PTHR42693">
    <property type="entry name" value="ARYLSULFATASE FAMILY MEMBER"/>
    <property type="match status" value="1"/>
</dbReference>
<gene>
    <name evidence="4" type="ORF">GCM10022393_31590</name>
</gene>
<evidence type="ECO:0000259" key="3">
    <source>
        <dbReference type="Pfam" id="PF00884"/>
    </source>
</evidence>
<evidence type="ECO:0000256" key="2">
    <source>
        <dbReference type="SAM" id="SignalP"/>
    </source>
</evidence>
<keyword evidence="5" id="KW-1185">Reference proteome</keyword>
<dbReference type="InterPro" id="IPR000917">
    <property type="entry name" value="Sulfatase_N"/>
</dbReference>
<feature type="domain" description="Sulfatase N-terminal" evidence="3">
    <location>
        <begin position="31"/>
        <end position="350"/>
    </location>
</feature>
<dbReference type="SUPFAM" id="SSF53649">
    <property type="entry name" value="Alkaline phosphatase-like"/>
    <property type="match status" value="1"/>
</dbReference>
<dbReference type="Pfam" id="PF14707">
    <property type="entry name" value="Sulfatase_C"/>
    <property type="match status" value="1"/>
</dbReference>
<dbReference type="InterPro" id="IPR050738">
    <property type="entry name" value="Sulfatase"/>
</dbReference>
<proteinExistence type="inferred from homology"/>
<dbReference type="EMBL" id="BAABCW010000014">
    <property type="protein sequence ID" value="GAA3515284.1"/>
    <property type="molecule type" value="Genomic_DNA"/>
</dbReference>
<protein>
    <submittedName>
        <fullName evidence="4">Sulfatase</fullName>
    </submittedName>
</protein>
<keyword evidence="2" id="KW-0732">Signal</keyword>
<feature type="chain" id="PRO_5047206404" evidence="2">
    <location>
        <begin position="27"/>
        <end position="467"/>
    </location>
</feature>
<dbReference type="Proteomes" id="UP001500459">
    <property type="component" value="Unassembled WGS sequence"/>
</dbReference>
<name>A0ABP6UNS4_9FLAO</name>
<evidence type="ECO:0000313" key="5">
    <source>
        <dbReference type="Proteomes" id="UP001500459"/>
    </source>
</evidence>
<reference evidence="5" key="1">
    <citation type="journal article" date="2019" name="Int. J. Syst. Evol. Microbiol.">
        <title>The Global Catalogue of Microorganisms (GCM) 10K type strain sequencing project: providing services to taxonomists for standard genome sequencing and annotation.</title>
        <authorList>
            <consortium name="The Broad Institute Genomics Platform"/>
            <consortium name="The Broad Institute Genome Sequencing Center for Infectious Disease"/>
            <person name="Wu L."/>
            <person name="Ma J."/>
        </authorList>
    </citation>
    <scope>NUCLEOTIDE SEQUENCE [LARGE SCALE GENOMIC DNA]</scope>
    <source>
        <strain evidence="5">JCM 17106</strain>
    </source>
</reference>
<accession>A0ABP6UNS4</accession>
<comment type="caution">
    <text evidence="4">The sequence shown here is derived from an EMBL/GenBank/DDBJ whole genome shotgun (WGS) entry which is preliminary data.</text>
</comment>
<dbReference type="CDD" id="cd16026">
    <property type="entry name" value="GALNS_like"/>
    <property type="match status" value="1"/>
</dbReference>
<dbReference type="PANTHER" id="PTHR42693:SF11">
    <property type="entry name" value="ARYLSULFATASE A"/>
    <property type="match status" value="1"/>
</dbReference>
<evidence type="ECO:0000313" key="4">
    <source>
        <dbReference type="EMBL" id="GAA3515284.1"/>
    </source>
</evidence>
<evidence type="ECO:0000256" key="1">
    <source>
        <dbReference type="ARBA" id="ARBA00008779"/>
    </source>
</evidence>
<organism evidence="4 5">
    <name type="scientific">Aquimarina addita</name>
    <dbReference type="NCBI Taxonomy" id="870485"/>
    <lineage>
        <taxon>Bacteria</taxon>
        <taxon>Pseudomonadati</taxon>
        <taxon>Bacteroidota</taxon>
        <taxon>Flavobacteriia</taxon>
        <taxon>Flavobacteriales</taxon>
        <taxon>Flavobacteriaceae</taxon>
        <taxon>Aquimarina</taxon>
    </lineage>
</organism>
<dbReference type="Gene3D" id="3.30.1120.10">
    <property type="match status" value="1"/>
</dbReference>
<dbReference type="Pfam" id="PF00884">
    <property type="entry name" value="Sulfatase"/>
    <property type="match status" value="1"/>
</dbReference>
<dbReference type="RefSeq" id="WP_344929088.1">
    <property type="nucleotide sequence ID" value="NZ_BAABCW010000014.1"/>
</dbReference>
<dbReference type="InterPro" id="IPR017850">
    <property type="entry name" value="Alkaline_phosphatase_core_sf"/>
</dbReference>
<sequence length="467" mass="53281">MIQNKFSKMVFWNFVIFIFLHCPTYAQNENPNIIIINVDDLGYGDLGCYGHPGIRTPNIDTMASEGQRWTNFYVAANVCTPSRAALLTGRLPIRSGTDTNHGARVFFPNSSGGLPQSEITIAEMLKDKKYKTAAIGKWHLGHLPKFLPTSQGFDYYYGIPYSNDMDRTTNLSHAEANANPKIAYFNVPLMRDEEIIERPAEQHTITKRYTEEAIDFIKENKENPFFIYLAHNMPHVPLFASEKFLGTSRRGLYGDVVEELDWSVGEILKTLRENQISENTLVVFTSDNGPWTVLNENGGSSGLLKGAKATSYEGGMRVPAIFWWPNKIKSEIVMDIGSTLDLFPTIAKLIHSEMKSDRVYDGYDLTPVLLEKKKGVRESLIYYHGTTVFAVRKGDYKLYFYKNNPRGYPENLQELKNLELYNIQKDPSERFNIIKKHSDMVEAIKILVKTHKSTLKQVDDQMIKKTK</sequence>
<feature type="signal peptide" evidence="2">
    <location>
        <begin position="1"/>
        <end position="26"/>
    </location>
</feature>